<comment type="caution">
    <text evidence="2">The sequence shown here is derived from an EMBL/GenBank/DDBJ whole genome shotgun (WGS) entry which is preliminary data.</text>
</comment>
<feature type="domain" description="Carboxymuconolactone decarboxylase-like" evidence="1">
    <location>
        <begin position="38"/>
        <end position="104"/>
    </location>
</feature>
<evidence type="ECO:0000313" key="2">
    <source>
        <dbReference type="EMBL" id="TXB70507.1"/>
    </source>
</evidence>
<dbReference type="Proteomes" id="UP000321562">
    <property type="component" value="Unassembled WGS sequence"/>
</dbReference>
<reference evidence="2 3" key="1">
    <citation type="submission" date="2019-08" db="EMBL/GenBank/DDBJ databases">
        <authorList>
            <person name="Ye J."/>
        </authorList>
    </citation>
    <scope>NUCLEOTIDE SEQUENCE [LARGE SCALE GENOMIC DNA]</scope>
    <source>
        <strain evidence="2 3">TK008</strain>
    </source>
</reference>
<dbReference type="InterPro" id="IPR029032">
    <property type="entry name" value="AhpD-like"/>
</dbReference>
<evidence type="ECO:0000313" key="3">
    <source>
        <dbReference type="Proteomes" id="UP000321562"/>
    </source>
</evidence>
<dbReference type="SUPFAM" id="SSF69118">
    <property type="entry name" value="AhpD-like"/>
    <property type="match status" value="1"/>
</dbReference>
<name>A0A5C6S7M1_9RHOB</name>
<dbReference type="PANTHER" id="PTHR34846">
    <property type="entry name" value="4-CARBOXYMUCONOLACTONE DECARBOXYLASE FAMILY PROTEIN (AFU_ORTHOLOGUE AFUA_6G11590)"/>
    <property type="match status" value="1"/>
</dbReference>
<sequence length="180" mass="19318">MSTRYPPLDDAAWPESLRELHGGFASALNVYRTMAHHPALLAAWAPLRAHIVTAPSLTPDQSEVVILRSGHRLGSGYEWAHHVHRSRRIGMDDARIASIAGPLAGMSPEDRVLAGAVDELFDARRLGADTQQAVAGLVGTEGLFDLIATVGFYSVLGYIVESFATPVDPAIAAELEETPL</sequence>
<dbReference type="Gene3D" id="1.20.1290.10">
    <property type="entry name" value="AhpD-like"/>
    <property type="match status" value="1"/>
</dbReference>
<dbReference type="Pfam" id="PF02627">
    <property type="entry name" value="CMD"/>
    <property type="match status" value="1"/>
</dbReference>
<dbReference type="PANTHER" id="PTHR34846:SF11">
    <property type="entry name" value="4-CARBOXYMUCONOLACTONE DECARBOXYLASE FAMILY PROTEIN (AFU_ORTHOLOGUE AFUA_6G11590)"/>
    <property type="match status" value="1"/>
</dbReference>
<accession>A0A5C6S7M1</accession>
<dbReference type="EMBL" id="VOPL01000001">
    <property type="protein sequence ID" value="TXB70507.1"/>
    <property type="molecule type" value="Genomic_DNA"/>
</dbReference>
<dbReference type="InterPro" id="IPR003779">
    <property type="entry name" value="CMD-like"/>
</dbReference>
<proteinExistence type="predicted"/>
<keyword evidence="3" id="KW-1185">Reference proteome</keyword>
<protein>
    <submittedName>
        <fullName evidence="2">Carboxymuconolactone decarboxylase family protein</fullName>
    </submittedName>
</protein>
<dbReference type="AlphaFoldDB" id="A0A5C6S7M1"/>
<organism evidence="2 3">
    <name type="scientific">Paracoccus aurantiacus</name>
    <dbReference type="NCBI Taxonomy" id="2599412"/>
    <lineage>
        <taxon>Bacteria</taxon>
        <taxon>Pseudomonadati</taxon>
        <taxon>Pseudomonadota</taxon>
        <taxon>Alphaproteobacteria</taxon>
        <taxon>Rhodobacterales</taxon>
        <taxon>Paracoccaceae</taxon>
        <taxon>Paracoccus</taxon>
    </lineage>
</organism>
<gene>
    <name evidence="2" type="ORF">FQV27_01130</name>
</gene>
<dbReference type="GO" id="GO:0051920">
    <property type="term" value="F:peroxiredoxin activity"/>
    <property type="evidence" value="ECO:0007669"/>
    <property type="project" value="InterPro"/>
</dbReference>
<dbReference type="RefSeq" id="WP_147095926.1">
    <property type="nucleotide sequence ID" value="NZ_JBHUFH010000002.1"/>
</dbReference>
<dbReference type="OrthoDB" id="4704294at2"/>
<evidence type="ECO:0000259" key="1">
    <source>
        <dbReference type="Pfam" id="PF02627"/>
    </source>
</evidence>